<reference evidence="6 8" key="2">
    <citation type="submission" date="2015-02" db="EMBL/GenBank/DDBJ databases">
        <title>Physiological reanalysis, assessment of diazotrophy, and genome sequences of multiple isolates of Streptomyces thermoautotrophicus.</title>
        <authorList>
            <person name="MacKellar D.C."/>
            <person name="Lieber L."/>
            <person name="Norman J."/>
            <person name="Bolger A."/>
            <person name="Tobin C."/>
            <person name="Murray J.W."/>
            <person name="Prell J."/>
        </authorList>
    </citation>
    <scope>NUCLEOTIDE SEQUENCE [LARGE SCALE GENOMIC DNA]</scope>
    <source>
        <strain evidence="6 8">UBT1</strain>
    </source>
</reference>
<evidence type="ECO:0000313" key="8">
    <source>
        <dbReference type="Proteomes" id="UP000070659"/>
    </source>
</evidence>
<accession>A0A132NBE5</accession>
<feature type="transmembrane region" description="Helical" evidence="3">
    <location>
        <begin position="156"/>
        <end position="178"/>
    </location>
</feature>
<comment type="caution">
    <text evidence="6">The sequence shown here is derived from an EMBL/GenBank/DDBJ whole genome shotgun (WGS) entry which is preliminary data.</text>
</comment>
<evidence type="ECO:0000313" key="7">
    <source>
        <dbReference type="Proteomes" id="UP000070598"/>
    </source>
</evidence>
<gene>
    <name evidence="5" type="ORF">TH66_14355</name>
    <name evidence="6" type="ORF">TR74_18795</name>
</gene>
<evidence type="ECO:0000259" key="4">
    <source>
        <dbReference type="Pfam" id="PF12146"/>
    </source>
</evidence>
<keyword evidence="3" id="KW-0472">Membrane</keyword>
<dbReference type="GO" id="GO:0052689">
    <property type="term" value="F:carboxylic ester hydrolase activity"/>
    <property type="evidence" value="ECO:0007669"/>
    <property type="project" value="UniProtKB-ARBA"/>
</dbReference>
<feature type="domain" description="Serine aminopeptidase S33" evidence="4">
    <location>
        <begin position="41"/>
        <end position="158"/>
    </location>
</feature>
<dbReference type="InterPro" id="IPR029058">
    <property type="entry name" value="AB_hydrolase_fold"/>
</dbReference>
<organism evidence="6 7">
    <name type="scientific">Carbonactinospora thermoautotrophica</name>
    <dbReference type="NCBI Taxonomy" id="1469144"/>
    <lineage>
        <taxon>Bacteria</taxon>
        <taxon>Bacillati</taxon>
        <taxon>Actinomycetota</taxon>
        <taxon>Actinomycetes</taxon>
        <taxon>Kitasatosporales</taxon>
        <taxon>Carbonactinosporaceae</taxon>
        <taxon>Carbonactinospora</taxon>
    </lineage>
</organism>
<dbReference type="Pfam" id="PF12146">
    <property type="entry name" value="Hydrolase_4"/>
    <property type="match status" value="1"/>
</dbReference>
<protein>
    <recommendedName>
        <fullName evidence="4">Serine aminopeptidase S33 domain-containing protein</fullName>
    </recommendedName>
</protein>
<dbReference type="Gene3D" id="3.40.50.1820">
    <property type="entry name" value="alpha/beta hydrolase"/>
    <property type="match status" value="1"/>
</dbReference>
<dbReference type="SUPFAM" id="SSF53474">
    <property type="entry name" value="alpha/beta-Hydrolases"/>
    <property type="match status" value="1"/>
</dbReference>
<reference evidence="7" key="1">
    <citation type="submission" date="2015-02" db="EMBL/GenBank/DDBJ databases">
        <title>Physiological reanalysis, assessment of diazotrophy, and genome sequences of multiple isolates of Streptomyces thermoautotrophicus.</title>
        <authorList>
            <person name="MacKellar D.C."/>
            <person name="Lieber L."/>
            <person name="Norman J."/>
            <person name="Bolger A."/>
            <person name="Tobin C."/>
            <person name="Murray J.W."/>
            <person name="Friesen M."/>
            <person name="Prell J."/>
        </authorList>
    </citation>
    <scope>NUCLEOTIDE SEQUENCE [LARGE SCALE GENOMIC DNA]</scope>
    <source>
        <strain evidence="7">UBT1</strain>
    </source>
</reference>
<dbReference type="InterPro" id="IPR022742">
    <property type="entry name" value="Hydrolase_4"/>
</dbReference>
<dbReference type="PATRIC" id="fig|1469144.8.peg.1866"/>
<dbReference type="PANTHER" id="PTHR22946:SF9">
    <property type="entry name" value="POLYKETIDE TRANSFERASE AF380"/>
    <property type="match status" value="1"/>
</dbReference>
<proteinExistence type="inferred from homology"/>
<dbReference type="EMBL" id="JYIJ01000018">
    <property type="protein sequence ID" value="KWX00107.1"/>
    <property type="molecule type" value="Genomic_DNA"/>
</dbReference>
<dbReference type="PANTHER" id="PTHR22946">
    <property type="entry name" value="DIENELACTONE HYDROLASE DOMAIN-CONTAINING PROTEIN-RELATED"/>
    <property type="match status" value="1"/>
</dbReference>
<dbReference type="AlphaFoldDB" id="A0A132NBE5"/>
<evidence type="ECO:0000256" key="3">
    <source>
        <dbReference type="SAM" id="Phobius"/>
    </source>
</evidence>
<dbReference type="Proteomes" id="UP000070598">
    <property type="component" value="Unassembled WGS sequence"/>
</dbReference>
<sequence length="293" mass="31731">MADADLTVVTPEEAYLEHAGERLGLRVYDRGDREGLPVLVFWPAMGVPARYYERFCQHLAGEGFPVVVADLRGHGASTPPVSRRSRYGYADLVGRDCDAVLDWVGERYPDQRVALGGHSLGGQLSLLYAAAHGADRVAGVALVAAGIPYYRCYRGVGAVGVLAFAQLAAVVASLWGYWPGHRLGFGGVQARGVIRDWARTARTGTYRIPGAAEDYEARLALMRTPVLAVSVAGDTLTPPATIDHLCEKLTAAPVERWHYTAERAGTRLDHFRWVKAGAPVAARIRAWAEQLPG</sequence>
<evidence type="ECO:0000256" key="2">
    <source>
        <dbReference type="ARBA" id="ARBA00022801"/>
    </source>
</evidence>
<dbReference type="InterPro" id="IPR017208">
    <property type="entry name" value="UCP037442_abhydr"/>
</dbReference>
<evidence type="ECO:0000313" key="5">
    <source>
        <dbReference type="EMBL" id="KWX00107.1"/>
    </source>
</evidence>
<keyword evidence="2" id="KW-0378">Hydrolase</keyword>
<dbReference type="Proteomes" id="UP000070659">
    <property type="component" value="Unassembled WGS sequence"/>
</dbReference>
<name>A0A132NBE5_9ACTN</name>
<dbReference type="PIRSF" id="PIRSF037442">
    <property type="entry name" value="UCP037442_abhydr"/>
    <property type="match status" value="1"/>
</dbReference>
<dbReference type="EMBL" id="JYIK01001057">
    <property type="protein sequence ID" value="KWX07428.1"/>
    <property type="molecule type" value="Genomic_DNA"/>
</dbReference>
<keyword evidence="3" id="KW-1133">Transmembrane helix</keyword>
<keyword evidence="3" id="KW-0812">Transmembrane</keyword>
<dbReference type="InterPro" id="IPR050261">
    <property type="entry name" value="FrsA_esterase"/>
</dbReference>
<comment type="similarity">
    <text evidence="1">Belongs to the AB hydrolase superfamily.</text>
</comment>
<evidence type="ECO:0000313" key="6">
    <source>
        <dbReference type="EMBL" id="KWX07428.1"/>
    </source>
</evidence>
<evidence type="ECO:0000256" key="1">
    <source>
        <dbReference type="ARBA" id="ARBA00008645"/>
    </source>
</evidence>
<dbReference type="RefSeq" id="WP_067070661.1">
    <property type="nucleotide sequence ID" value="NZ_JYIJ01000018.1"/>
</dbReference>